<feature type="transmembrane region" description="Helical" evidence="1">
    <location>
        <begin position="149"/>
        <end position="166"/>
    </location>
</feature>
<accession>A0ABT8KA17</accession>
<comment type="caution">
    <text evidence="2">The sequence shown here is derived from an EMBL/GenBank/DDBJ whole genome shotgun (WGS) entry which is preliminary data.</text>
</comment>
<keyword evidence="3" id="KW-1185">Reference proteome</keyword>
<gene>
    <name evidence="2" type="ORF">P5G50_07540</name>
</gene>
<evidence type="ECO:0000256" key="1">
    <source>
        <dbReference type="SAM" id="Phobius"/>
    </source>
</evidence>
<keyword evidence="1" id="KW-0472">Membrane</keyword>
<proteinExistence type="predicted"/>
<protein>
    <recommendedName>
        <fullName evidence="4">Signal transduction histidine kinase</fullName>
    </recommendedName>
</protein>
<feature type="transmembrane region" description="Helical" evidence="1">
    <location>
        <begin position="97"/>
        <end position="116"/>
    </location>
</feature>
<feature type="transmembrane region" description="Helical" evidence="1">
    <location>
        <begin position="36"/>
        <end position="54"/>
    </location>
</feature>
<dbReference type="EMBL" id="JAROCF010000001">
    <property type="protein sequence ID" value="MDN4614300.1"/>
    <property type="molecule type" value="Genomic_DNA"/>
</dbReference>
<feature type="transmembrane region" description="Helical" evidence="1">
    <location>
        <begin position="66"/>
        <end position="85"/>
    </location>
</feature>
<sequence length="406" mass="42929">MTAARTTGLAPETLVRLRSAPVERTPQRLDPLGAQSAWLLLPLVGLLAVGYALFSTLTHRDQLRDPALAGAAVVLLVLGVTAAAVRARPGAPLFGRWTHAAVLAVVLGGACLFDAAVWGRNERIQDDWGQVAVALLLAIMPLYRPVLEVLGAAVLSAAVLGTLAALQAPSLIIATDRLVYASVAATPVIALACAGAGYAWTMTGETLRWRQLARAGQARLEAEQRQTARRMIEQERITALNVAAVPFLAGLLAAGEVTAADRATAGRLAEVVRTVSVAAVERTWLDDTIMLALAARRGAPPTVGSRVDDPDRLDRALTEEQRAIVGALVATVAALPGLDTGSLRVAVSRPEQPQFVLTARVEQPSREVRRELVPFVGALRSVSFDARLAQRGDDLVVRFAYAGSTP</sequence>
<evidence type="ECO:0008006" key="4">
    <source>
        <dbReference type="Google" id="ProtNLM"/>
    </source>
</evidence>
<reference evidence="2" key="1">
    <citation type="submission" date="2023-06" db="EMBL/GenBank/DDBJ databases">
        <title>MT1 and MT2 Draft Genomes of Novel Species.</title>
        <authorList>
            <person name="Venkateswaran K."/>
        </authorList>
    </citation>
    <scope>NUCLEOTIDE SEQUENCE</scope>
    <source>
        <strain evidence="2">F6_8S_P_1B</strain>
    </source>
</reference>
<dbReference type="Proteomes" id="UP001174208">
    <property type="component" value="Unassembled WGS sequence"/>
</dbReference>
<keyword evidence="1" id="KW-0812">Transmembrane</keyword>
<organism evidence="2 3">
    <name type="scientific">Leifsonia williamsii</name>
    <dbReference type="NCBI Taxonomy" id="3035919"/>
    <lineage>
        <taxon>Bacteria</taxon>
        <taxon>Bacillati</taxon>
        <taxon>Actinomycetota</taxon>
        <taxon>Actinomycetes</taxon>
        <taxon>Micrococcales</taxon>
        <taxon>Microbacteriaceae</taxon>
        <taxon>Leifsonia</taxon>
    </lineage>
</organism>
<evidence type="ECO:0000313" key="2">
    <source>
        <dbReference type="EMBL" id="MDN4614300.1"/>
    </source>
</evidence>
<keyword evidence="1" id="KW-1133">Transmembrane helix</keyword>
<evidence type="ECO:0000313" key="3">
    <source>
        <dbReference type="Proteomes" id="UP001174208"/>
    </source>
</evidence>
<dbReference type="RefSeq" id="WP_301211321.1">
    <property type="nucleotide sequence ID" value="NZ_JAROCF010000001.1"/>
</dbReference>
<name>A0ABT8KA17_9MICO</name>
<feature type="transmembrane region" description="Helical" evidence="1">
    <location>
        <begin position="178"/>
        <end position="200"/>
    </location>
</feature>